<proteinExistence type="predicted"/>
<evidence type="ECO:0000313" key="2">
    <source>
        <dbReference type="Proteomes" id="UP000266669"/>
    </source>
</evidence>
<organism evidence="1 2">
    <name type="scientific">Leptospira stimsonii</name>
    <dbReference type="NCBI Taxonomy" id="2202203"/>
    <lineage>
        <taxon>Bacteria</taxon>
        <taxon>Pseudomonadati</taxon>
        <taxon>Spirochaetota</taxon>
        <taxon>Spirochaetia</taxon>
        <taxon>Leptospirales</taxon>
        <taxon>Leptospiraceae</taxon>
        <taxon>Leptospira</taxon>
    </lineage>
</organism>
<accession>A0A8B3CQU3</accession>
<comment type="caution">
    <text evidence="1">The sequence shown here is derived from an EMBL/GenBank/DDBJ whole genome shotgun (WGS) entry which is preliminary data.</text>
</comment>
<evidence type="ECO:0000313" key="1">
    <source>
        <dbReference type="EMBL" id="RHX85415.1"/>
    </source>
</evidence>
<dbReference type="RefSeq" id="WP_118982666.1">
    <property type="nucleotide sequence ID" value="NZ_QHCS01000003.1"/>
</dbReference>
<dbReference type="GO" id="GO:0003677">
    <property type="term" value="F:DNA binding"/>
    <property type="evidence" value="ECO:0007669"/>
    <property type="project" value="InterPro"/>
</dbReference>
<dbReference type="Proteomes" id="UP000266669">
    <property type="component" value="Unassembled WGS sequence"/>
</dbReference>
<dbReference type="InterPro" id="IPR010982">
    <property type="entry name" value="Lambda_DNA-bd_dom_sf"/>
</dbReference>
<dbReference type="EMBL" id="QHCS01000003">
    <property type="protein sequence ID" value="RHX85415.1"/>
    <property type="molecule type" value="Genomic_DNA"/>
</dbReference>
<dbReference type="AlphaFoldDB" id="A0A8B3CQU3"/>
<name>A0A8B3CQU3_9LEPT</name>
<protein>
    <submittedName>
        <fullName evidence="1">Transcriptional regulator</fullName>
    </submittedName>
</protein>
<dbReference type="Gene3D" id="1.10.260.40">
    <property type="entry name" value="lambda repressor-like DNA-binding domains"/>
    <property type="match status" value="1"/>
</dbReference>
<dbReference type="SUPFAM" id="SSF47413">
    <property type="entry name" value="lambda repressor-like DNA-binding domains"/>
    <property type="match status" value="1"/>
</dbReference>
<gene>
    <name evidence="1" type="ORF">DLM78_15080</name>
</gene>
<reference evidence="2" key="1">
    <citation type="submission" date="2018-05" db="EMBL/GenBank/DDBJ databases">
        <title>Leptospira yasudae sp. nov. and Leptospira stimsonii sp. nov., two pathogenic species of the genus Leptospira isolated from environmental sources.</title>
        <authorList>
            <person name="Casanovas-Massana A."/>
            <person name="Hamond C."/>
            <person name="Santos L.A."/>
            <person name="Hacker K.P."/>
            <person name="Balassiano I."/>
            <person name="Medeiros M.A."/>
            <person name="Reis M.G."/>
            <person name="Ko A.I."/>
            <person name="Wunder E.A."/>
        </authorList>
    </citation>
    <scope>NUCLEOTIDE SEQUENCE [LARGE SCALE GENOMIC DNA]</scope>
    <source>
        <strain evidence="2">AMB6-RJ</strain>
    </source>
</reference>
<sequence length="138" mass="16085">MNTQKKRIKIILSCFKGNQKEFGETIGKSKQTISGWASGRFPIPENAAITIELVHGYRREWILKGQNPERVTRFNQRRVIQDTNVEISILRKFLSNKSLRELLMILSRLSRNEFRLAQKVILSLGKKNLNKIEFRANT</sequence>